<keyword evidence="3" id="KW-1003">Cell membrane</keyword>
<gene>
    <name evidence="8" type="ORF">CLV52_1023</name>
</gene>
<protein>
    <submittedName>
        <fullName evidence="8">Putative membrane protein YeaQ/YmgE (Transglycosylase-associated protein family)</fullName>
    </submittedName>
</protein>
<proteinExistence type="inferred from homology"/>
<sequence length="89" mass="9074">MSIIIFLVIGLIAGLIARAVVPGRQSMGIIATLILGVVGSFVGGLILSFLPGGEPFPSFNAAGLIGSIIGAIVVLLIYIAVRRRSGRTA</sequence>
<accession>A0A4R7FRU5</accession>
<evidence type="ECO:0000256" key="4">
    <source>
        <dbReference type="ARBA" id="ARBA00022692"/>
    </source>
</evidence>
<dbReference type="PANTHER" id="PTHR33884:SF3">
    <property type="entry name" value="UPF0410 PROTEIN YMGE"/>
    <property type="match status" value="1"/>
</dbReference>
<evidence type="ECO:0000256" key="6">
    <source>
        <dbReference type="ARBA" id="ARBA00023136"/>
    </source>
</evidence>
<reference evidence="8 9" key="1">
    <citation type="submission" date="2019-03" db="EMBL/GenBank/DDBJ databases">
        <title>Genomic Encyclopedia of Archaeal and Bacterial Type Strains, Phase II (KMG-II): from individual species to whole genera.</title>
        <authorList>
            <person name="Goeker M."/>
        </authorList>
    </citation>
    <scope>NUCLEOTIDE SEQUENCE [LARGE SCALE GENOMIC DNA]</scope>
    <source>
        <strain evidence="8 9">DSM 24782</strain>
    </source>
</reference>
<feature type="transmembrane region" description="Helical" evidence="7">
    <location>
        <begin position="29"/>
        <end position="50"/>
    </location>
</feature>
<evidence type="ECO:0000313" key="9">
    <source>
        <dbReference type="Proteomes" id="UP000295344"/>
    </source>
</evidence>
<dbReference type="InterPro" id="IPR007341">
    <property type="entry name" value="Transgly_assoc"/>
</dbReference>
<name>A0A4R7FRU5_9MICO</name>
<organism evidence="8 9">
    <name type="scientific">Amnibacterium kyonggiense</name>
    <dbReference type="NCBI Taxonomy" id="595671"/>
    <lineage>
        <taxon>Bacteria</taxon>
        <taxon>Bacillati</taxon>
        <taxon>Actinomycetota</taxon>
        <taxon>Actinomycetes</taxon>
        <taxon>Micrococcales</taxon>
        <taxon>Microbacteriaceae</taxon>
        <taxon>Amnibacterium</taxon>
    </lineage>
</organism>
<dbReference type="Proteomes" id="UP000295344">
    <property type="component" value="Unassembled WGS sequence"/>
</dbReference>
<dbReference type="PANTHER" id="PTHR33884">
    <property type="entry name" value="UPF0410 PROTEIN YMGE"/>
    <property type="match status" value="1"/>
</dbReference>
<dbReference type="AlphaFoldDB" id="A0A4R7FRU5"/>
<evidence type="ECO:0000313" key="8">
    <source>
        <dbReference type="EMBL" id="TDS80458.1"/>
    </source>
</evidence>
<keyword evidence="9" id="KW-1185">Reference proteome</keyword>
<keyword evidence="5 7" id="KW-1133">Transmembrane helix</keyword>
<dbReference type="EMBL" id="SOAM01000001">
    <property type="protein sequence ID" value="TDS80458.1"/>
    <property type="molecule type" value="Genomic_DNA"/>
</dbReference>
<dbReference type="Pfam" id="PF04226">
    <property type="entry name" value="Transgly_assoc"/>
    <property type="match status" value="1"/>
</dbReference>
<dbReference type="GO" id="GO:0005886">
    <property type="term" value="C:plasma membrane"/>
    <property type="evidence" value="ECO:0007669"/>
    <property type="project" value="UniProtKB-SubCell"/>
</dbReference>
<dbReference type="RefSeq" id="WP_246017964.1">
    <property type="nucleotide sequence ID" value="NZ_BAAARP010000001.1"/>
</dbReference>
<keyword evidence="4 7" id="KW-0812">Transmembrane</keyword>
<evidence type="ECO:0000256" key="5">
    <source>
        <dbReference type="ARBA" id="ARBA00022989"/>
    </source>
</evidence>
<evidence type="ECO:0000256" key="2">
    <source>
        <dbReference type="ARBA" id="ARBA00011006"/>
    </source>
</evidence>
<comment type="subcellular location">
    <subcellularLocation>
        <location evidence="1">Cell membrane</location>
        <topology evidence="1">Multi-pass membrane protein</topology>
    </subcellularLocation>
</comment>
<evidence type="ECO:0000256" key="7">
    <source>
        <dbReference type="SAM" id="Phobius"/>
    </source>
</evidence>
<comment type="similarity">
    <text evidence="2">Belongs to the UPF0410 family.</text>
</comment>
<evidence type="ECO:0000256" key="1">
    <source>
        <dbReference type="ARBA" id="ARBA00004651"/>
    </source>
</evidence>
<evidence type="ECO:0000256" key="3">
    <source>
        <dbReference type="ARBA" id="ARBA00022475"/>
    </source>
</evidence>
<keyword evidence="6 7" id="KW-0472">Membrane</keyword>
<comment type="caution">
    <text evidence="8">The sequence shown here is derived from an EMBL/GenBank/DDBJ whole genome shotgun (WGS) entry which is preliminary data.</text>
</comment>
<feature type="transmembrane region" description="Helical" evidence="7">
    <location>
        <begin position="62"/>
        <end position="81"/>
    </location>
</feature>